<dbReference type="OrthoDB" id="1933051at2"/>
<dbReference type="Proteomes" id="UP000249579">
    <property type="component" value="Unassembled WGS sequence"/>
</dbReference>
<protein>
    <submittedName>
        <fullName evidence="1">Uncharacterized protein</fullName>
    </submittedName>
</protein>
<proteinExistence type="predicted"/>
<reference evidence="1 2" key="1">
    <citation type="journal article" date="2018" name="Front. Microbiol.">
        <title>Description and Comparative Genomics of Macrococcus caseolyticus subsp. hominis subsp. nov., Macrococcus goetzii sp. nov., Macrococcus epidermidis sp. nov., and Macrococcus bohemicus sp. nov., Novel Macrococci From Human Clinical Material With Virulence Potential and Suspected Uptake of Foreign DNA by Natural Transformation.</title>
        <authorList>
            <person name="Maslanova I."/>
            <person name="Wertheimer Z."/>
            <person name="Sedlacek I."/>
            <person name="Svec P."/>
            <person name="Indrakova A."/>
            <person name="Kovarovic V."/>
            <person name="Schumann P."/>
            <person name="Sproer C."/>
            <person name="Kralova S."/>
            <person name="Sedo O."/>
            <person name="Kristofova L."/>
            <person name="Vrbovska V."/>
            <person name="Fuzik T."/>
            <person name="Petras P."/>
            <person name="Zdrahal Z."/>
            <person name="Ruzickova V."/>
            <person name="Doskar J."/>
            <person name="Pantucek R."/>
        </authorList>
    </citation>
    <scope>NUCLEOTIDE SEQUENCE [LARGE SCALE GENOMIC DNA]</scope>
    <source>
        <strain evidence="1 2">03/115</strain>
    </source>
</reference>
<name>A0A328A796_9STAP</name>
<dbReference type="AlphaFoldDB" id="A0A328A796"/>
<evidence type="ECO:0000313" key="2">
    <source>
        <dbReference type="Proteomes" id="UP000249579"/>
    </source>
</evidence>
<gene>
    <name evidence="1" type="ORF">BHX94_05810</name>
</gene>
<accession>A0A328A796</accession>
<dbReference type="EMBL" id="PZJG01000003">
    <property type="protein sequence ID" value="RAK49328.1"/>
    <property type="molecule type" value="Genomic_DNA"/>
</dbReference>
<evidence type="ECO:0000313" key="1">
    <source>
        <dbReference type="EMBL" id="RAK49328.1"/>
    </source>
</evidence>
<sequence>MEIRLLSKGYKNNEELYKDFINDSLDFNKEYFSEDSIFINDVDDFPIYIAKGTDKEKLLDFKEAILALKKFVNETERDIHLNETFWHSLLITKKRNYLINKYPSIEDSIKDFNNIVIKKFDWENYIYKCVLAAEYINDANFNDNEIDEKYIKLIYENLDIYNYIIKYTIFRNSEFIIKVLTVIDEEDLSTKLKAKIKNRDDLGNDERYGRKVIYELNKNYPVIMSPFLEKEELKNEIYNALALYE</sequence>
<organism evidence="1 2">
    <name type="scientific">Macrococcoides bohemicum</name>
    <dbReference type="NCBI Taxonomy" id="1903056"/>
    <lineage>
        <taxon>Bacteria</taxon>
        <taxon>Bacillati</taxon>
        <taxon>Bacillota</taxon>
        <taxon>Bacilli</taxon>
        <taxon>Bacillales</taxon>
        <taxon>Staphylococcaceae</taxon>
        <taxon>Macrococcoides</taxon>
    </lineage>
</organism>
<comment type="caution">
    <text evidence="1">The sequence shown here is derived from an EMBL/GenBank/DDBJ whole genome shotgun (WGS) entry which is preliminary data.</text>
</comment>